<evidence type="ECO:0000313" key="2">
    <source>
        <dbReference type="EMBL" id="PWA37524.1"/>
    </source>
</evidence>
<reference evidence="2 3" key="1">
    <citation type="journal article" date="2018" name="Mol. Plant">
        <title>The genome of Artemisia annua provides insight into the evolution of Asteraceae family and artemisinin biosynthesis.</title>
        <authorList>
            <person name="Shen Q."/>
            <person name="Zhang L."/>
            <person name="Liao Z."/>
            <person name="Wang S."/>
            <person name="Yan T."/>
            <person name="Shi P."/>
            <person name="Liu M."/>
            <person name="Fu X."/>
            <person name="Pan Q."/>
            <person name="Wang Y."/>
            <person name="Lv Z."/>
            <person name="Lu X."/>
            <person name="Zhang F."/>
            <person name="Jiang W."/>
            <person name="Ma Y."/>
            <person name="Chen M."/>
            <person name="Hao X."/>
            <person name="Li L."/>
            <person name="Tang Y."/>
            <person name="Lv G."/>
            <person name="Zhou Y."/>
            <person name="Sun X."/>
            <person name="Brodelius P.E."/>
            <person name="Rose J.K.C."/>
            <person name="Tang K."/>
        </authorList>
    </citation>
    <scope>NUCLEOTIDE SEQUENCE [LARGE SCALE GENOMIC DNA]</scope>
    <source>
        <strain evidence="3">cv. Huhao1</strain>
        <tissue evidence="2">Leaf</tissue>
    </source>
</reference>
<dbReference type="Proteomes" id="UP000245207">
    <property type="component" value="Unassembled WGS sequence"/>
</dbReference>
<dbReference type="SUPFAM" id="SSF54928">
    <property type="entry name" value="RNA-binding domain, RBD"/>
    <property type="match status" value="1"/>
</dbReference>
<dbReference type="Gene3D" id="3.30.70.330">
    <property type="match status" value="2"/>
</dbReference>
<dbReference type="CDD" id="cd00590">
    <property type="entry name" value="RRM_SF"/>
    <property type="match status" value="1"/>
</dbReference>
<protein>
    <submittedName>
        <fullName evidence="2">Nucleotide-binding alpha-beta plait domain-containing protein</fullName>
    </submittedName>
</protein>
<evidence type="ECO:0000313" key="3">
    <source>
        <dbReference type="Proteomes" id="UP000245207"/>
    </source>
</evidence>
<keyword evidence="3" id="KW-1185">Reference proteome</keyword>
<dbReference type="Pfam" id="PF00076">
    <property type="entry name" value="RRM_1"/>
    <property type="match status" value="1"/>
</dbReference>
<name>A0A2U1KL68_ARTAN</name>
<dbReference type="InterPro" id="IPR000504">
    <property type="entry name" value="RRM_dom"/>
</dbReference>
<dbReference type="InterPro" id="IPR012677">
    <property type="entry name" value="Nucleotide-bd_a/b_plait_sf"/>
</dbReference>
<feature type="domain" description="RRM" evidence="1">
    <location>
        <begin position="5"/>
        <end position="76"/>
    </location>
</feature>
<organism evidence="2 3">
    <name type="scientific">Artemisia annua</name>
    <name type="common">Sweet wormwood</name>
    <dbReference type="NCBI Taxonomy" id="35608"/>
    <lineage>
        <taxon>Eukaryota</taxon>
        <taxon>Viridiplantae</taxon>
        <taxon>Streptophyta</taxon>
        <taxon>Embryophyta</taxon>
        <taxon>Tracheophyta</taxon>
        <taxon>Spermatophyta</taxon>
        <taxon>Magnoliopsida</taxon>
        <taxon>eudicotyledons</taxon>
        <taxon>Gunneridae</taxon>
        <taxon>Pentapetalae</taxon>
        <taxon>asterids</taxon>
        <taxon>campanulids</taxon>
        <taxon>Asterales</taxon>
        <taxon>Asteraceae</taxon>
        <taxon>Asteroideae</taxon>
        <taxon>Anthemideae</taxon>
        <taxon>Artemisiinae</taxon>
        <taxon>Artemisia</taxon>
    </lineage>
</organism>
<dbReference type="SMART" id="SM00360">
    <property type="entry name" value="RRM"/>
    <property type="match status" value="1"/>
</dbReference>
<dbReference type="GO" id="GO:0003723">
    <property type="term" value="F:RNA binding"/>
    <property type="evidence" value="ECO:0007669"/>
    <property type="project" value="InterPro"/>
</dbReference>
<accession>A0A2U1KL68</accession>
<dbReference type="InterPro" id="IPR035979">
    <property type="entry name" value="RBD_domain_sf"/>
</dbReference>
<proteinExistence type="predicted"/>
<dbReference type="EMBL" id="PKPP01016655">
    <property type="protein sequence ID" value="PWA37524.1"/>
    <property type="molecule type" value="Genomic_DNA"/>
</dbReference>
<gene>
    <name evidence="2" type="ORF">CTI12_AA589740</name>
</gene>
<evidence type="ECO:0000259" key="1">
    <source>
        <dbReference type="SMART" id="SM00360"/>
    </source>
</evidence>
<comment type="caution">
    <text evidence="2">The sequence shown here is derived from an EMBL/GenBank/DDBJ whole genome shotgun (WGS) entry which is preliminary data.</text>
</comment>
<dbReference type="AlphaFoldDB" id="A0A2U1KL68"/>
<sequence length="178" mass="20252">MWSQTILVSDLSFFTDNAAITAYFTKFGVVEKVGFILSRDGTYTRCCMVRMVSVDSVATILEKARHFIDMRGVSVEQYRGRDEHQWIYLKGKFKVTIKGLEVNLCASDLYKKLENAFVGCGRYSEIHLMEDHNGSLTGVAVIDFIKKSDIRQALKIAREDLHCVAFRSKTDPRALNQP</sequence>